<evidence type="ECO:0000256" key="4">
    <source>
        <dbReference type="ARBA" id="ARBA00007674"/>
    </source>
</evidence>
<dbReference type="PANTHER" id="PTHR13113">
    <property type="entry name" value="ECSIT EVOLUTIONARILY CONSERVED SIGNALING INTERMEDIATE IN TOLL PATHWAYS"/>
    <property type="match status" value="1"/>
</dbReference>
<protein>
    <recommendedName>
        <fullName evidence="5">Evolutionarily conserved signaling intermediate in Toll pathway, mitochondrial</fullName>
    </recommendedName>
</protein>
<dbReference type="InterPro" id="IPR010418">
    <property type="entry name" value="ECSIT"/>
</dbReference>
<evidence type="ECO:0000256" key="8">
    <source>
        <dbReference type="ARBA" id="ARBA00022859"/>
    </source>
</evidence>
<evidence type="ECO:0000256" key="9">
    <source>
        <dbReference type="ARBA" id="ARBA00022946"/>
    </source>
</evidence>
<keyword evidence="6" id="KW-0963">Cytoplasm</keyword>
<sequence>MFYRKLIRYTSILYKYKNSSNYYTVTNFVRSLHSSLVNYEEKNDREYGALVHRNAFQEVDNKNKNTYLEMVKIFINRDNVYRRGHVEFIYSALKNMEEFGVQKDLEVYKALIDVLPKGKFIPTNMFQVEFMHYPKQQQCIIDLLEQMEENGVMPDYDMEDMLVNIFGNKAFPLRRYWRMMYWMPKFKNLSPWPVPDPIPKDTFELAKYAIERISSADVNSVVTVYQSADIKDSIDDTWIVSAQSNSQVRLLSEHNVDEPVYVEGSFKVWIKGHPINYFILRGEPKPIVDEDIDQDDVSHIEIPLFNLKPPVRKHLKIIRSVHEQEDGVIYSLCATGTSSKDSLLSWVRHLEKHGNPNLGKVPIVFTLRSGTKEVVNAESEEEERSQLEEK</sequence>
<dbReference type="GO" id="GO:0005634">
    <property type="term" value="C:nucleus"/>
    <property type="evidence" value="ECO:0007669"/>
    <property type="project" value="UniProtKB-SubCell"/>
</dbReference>
<evidence type="ECO:0000256" key="10">
    <source>
        <dbReference type="ARBA" id="ARBA00023128"/>
    </source>
</evidence>
<evidence type="ECO:0000256" key="5">
    <source>
        <dbReference type="ARBA" id="ARBA00019998"/>
    </source>
</evidence>
<dbReference type="GO" id="GO:0005739">
    <property type="term" value="C:mitochondrion"/>
    <property type="evidence" value="ECO:0007669"/>
    <property type="project" value="UniProtKB-SubCell"/>
</dbReference>
<comment type="similarity">
    <text evidence="4">Belongs to the ECSIT family.</text>
</comment>
<keyword evidence="11" id="KW-0539">Nucleus</keyword>
<organism evidence="13 14">
    <name type="scientific">Rhamnusium bicolor</name>
    <dbReference type="NCBI Taxonomy" id="1586634"/>
    <lineage>
        <taxon>Eukaryota</taxon>
        <taxon>Metazoa</taxon>
        <taxon>Ecdysozoa</taxon>
        <taxon>Arthropoda</taxon>
        <taxon>Hexapoda</taxon>
        <taxon>Insecta</taxon>
        <taxon>Pterygota</taxon>
        <taxon>Neoptera</taxon>
        <taxon>Endopterygota</taxon>
        <taxon>Coleoptera</taxon>
        <taxon>Polyphaga</taxon>
        <taxon>Cucujiformia</taxon>
        <taxon>Chrysomeloidea</taxon>
        <taxon>Cerambycidae</taxon>
        <taxon>Lepturinae</taxon>
        <taxon>Rhagiini</taxon>
        <taxon>Rhamnusium</taxon>
    </lineage>
</organism>
<reference evidence="13" key="1">
    <citation type="journal article" date="2023" name="Insect Mol. Biol.">
        <title>Genome sequencing provides insights into the evolution of gene families encoding plant cell wall-degrading enzymes in longhorned beetles.</title>
        <authorList>
            <person name="Shin N.R."/>
            <person name="Okamura Y."/>
            <person name="Kirsch R."/>
            <person name="Pauchet Y."/>
        </authorList>
    </citation>
    <scope>NUCLEOTIDE SEQUENCE</scope>
    <source>
        <strain evidence="13">RBIC_L_NR</strain>
    </source>
</reference>
<name>A0AAV8Y7J3_9CUCU</name>
<evidence type="ECO:0000313" key="14">
    <source>
        <dbReference type="Proteomes" id="UP001162156"/>
    </source>
</evidence>
<gene>
    <name evidence="13" type="ORF">NQ314_008785</name>
</gene>
<dbReference type="SMART" id="SM01284">
    <property type="entry name" value="ECSIT_Cterm"/>
    <property type="match status" value="1"/>
</dbReference>
<dbReference type="Proteomes" id="UP001162156">
    <property type="component" value="Unassembled WGS sequence"/>
</dbReference>
<keyword evidence="14" id="KW-1185">Reference proteome</keyword>
<keyword evidence="10" id="KW-0496">Mitochondrion</keyword>
<keyword evidence="8" id="KW-0391">Immunity</keyword>
<evidence type="ECO:0000256" key="2">
    <source>
        <dbReference type="ARBA" id="ARBA00004173"/>
    </source>
</evidence>
<evidence type="ECO:0000256" key="6">
    <source>
        <dbReference type="ARBA" id="ARBA00022490"/>
    </source>
</evidence>
<dbReference type="Pfam" id="PF14784">
    <property type="entry name" value="ECSIT_C"/>
    <property type="match status" value="1"/>
</dbReference>
<dbReference type="EMBL" id="JANEYF010002419">
    <property type="protein sequence ID" value="KAJ8946801.1"/>
    <property type="molecule type" value="Genomic_DNA"/>
</dbReference>
<dbReference type="InterPro" id="IPR046448">
    <property type="entry name" value="ECSIT_N"/>
</dbReference>
<keyword evidence="9" id="KW-0809">Transit peptide</keyword>
<keyword evidence="7" id="KW-0399">Innate immunity</keyword>
<feature type="domain" description="ECSIT C-terminal" evidence="12">
    <location>
        <begin position="244"/>
        <end position="368"/>
    </location>
</feature>
<comment type="subcellular location">
    <subcellularLocation>
        <location evidence="3">Cytoplasm</location>
    </subcellularLocation>
    <subcellularLocation>
        <location evidence="2">Mitochondrion</location>
    </subcellularLocation>
    <subcellularLocation>
        <location evidence="1">Nucleus</location>
    </subcellularLocation>
</comment>
<dbReference type="Pfam" id="PF06239">
    <property type="entry name" value="ECSIT_N"/>
    <property type="match status" value="1"/>
</dbReference>
<evidence type="ECO:0000259" key="12">
    <source>
        <dbReference type="SMART" id="SM01284"/>
    </source>
</evidence>
<evidence type="ECO:0000256" key="11">
    <source>
        <dbReference type="ARBA" id="ARBA00023242"/>
    </source>
</evidence>
<dbReference type="AlphaFoldDB" id="A0AAV8Y7J3"/>
<evidence type="ECO:0000256" key="3">
    <source>
        <dbReference type="ARBA" id="ARBA00004496"/>
    </source>
</evidence>
<evidence type="ECO:0000313" key="13">
    <source>
        <dbReference type="EMBL" id="KAJ8946801.1"/>
    </source>
</evidence>
<accession>A0AAV8Y7J3</accession>
<comment type="caution">
    <text evidence="13">The sequence shown here is derived from an EMBL/GenBank/DDBJ whole genome shotgun (WGS) entry which is preliminary data.</text>
</comment>
<dbReference type="GO" id="GO:0007178">
    <property type="term" value="P:cell surface receptor protein serine/threonine kinase signaling pathway"/>
    <property type="evidence" value="ECO:0007669"/>
    <property type="project" value="TreeGrafter"/>
</dbReference>
<proteinExistence type="inferred from homology"/>
<dbReference type="InterPro" id="IPR029342">
    <property type="entry name" value="ECIST_C"/>
</dbReference>
<dbReference type="PANTHER" id="PTHR13113:SF1">
    <property type="entry name" value="EVOLUTIONARILY CONSERVED SIGNALING INTERMEDIATE IN TOLL PATHWAY, MITOCHONDRIAL"/>
    <property type="match status" value="1"/>
</dbReference>
<evidence type="ECO:0000256" key="7">
    <source>
        <dbReference type="ARBA" id="ARBA00022588"/>
    </source>
</evidence>
<evidence type="ECO:0000256" key="1">
    <source>
        <dbReference type="ARBA" id="ARBA00004123"/>
    </source>
</evidence>
<dbReference type="GO" id="GO:0045087">
    <property type="term" value="P:innate immune response"/>
    <property type="evidence" value="ECO:0007669"/>
    <property type="project" value="UniProtKB-KW"/>
</dbReference>